<dbReference type="GO" id="GO:0006888">
    <property type="term" value="P:endoplasmic reticulum to Golgi vesicle-mediated transport"/>
    <property type="evidence" value="ECO:0007669"/>
    <property type="project" value="TreeGrafter"/>
</dbReference>
<dbReference type="Gene3D" id="3.30.1380.20">
    <property type="entry name" value="Trafficking protein particle complex subunit 3"/>
    <property type="match status" value="1"/>
</dbReference>
<feature type="compositionally biased region" description="Low complexity" evidence="2">
    <location>
        <begin position="13"/>
        <end position="23"/>
    </location>
</feature>
<accession>A0A2P6N984</accession>
<evidence type="ECO:0000256" key="1">
    <source>
        <dbReference type="ARBA" id="ARBA00006218"/>
    </source>
</evidence>
<sequence length="608" mass="68671">MKRSREAVLGDGSPSSSLSSPPLCDTSSEERGTLMVGIPIGGRPYLLDLWNGFGGLWSLSEEQVSKNSYKWGGMTSELGRLANVIEDDVLGGILNMRQLGVTLAEIKHRGRHTLLAVSPNVARSMKYDSPHRLRGITSIDLKSSESESASIYDHIYSQMNPHTKTVTLSTPLTRFPGLIYIMAMRQVSPGIILILSVTQDTRKNVGPHKLPSVPSLLSTQTWKRNGWDEVLENCIRHVIDNRHHYASREKMKLPEKFLEDEKAVYCYVFKSENSLGFLPSGNSDGFWWKSSRGIVSAGDTKRKYHYVDLPDGRKLRRRVMWLEEKKDICIVEYRHFDNINTDADKLMGPECMDWPTLLNEIHSGTQPLTASLDRIGAYFDMAETSVDTSELTTEDGNVESYVNGILGNWASEFGRTQEKVLSSQLFSVTILAAQKRATGNLNSPDRHVERHAAPLYHKKMIHGSSWEFLIPTELMHMAVQEIGSMNQHDVGYTVGYVTAARLLKDSLPLVEDIDKLKFICKEFWMHLFQKHMDSLRANRRGSFILHDEDFRWLFRRSTQNTSEMQEVATKYLRFPSSALAYLGVEAKVTGHIGQTGSKKLTAPKVKAE</sequence>
<dbReference type="CDD" id="cd14944">
    <property type="entry name" value="TRAPPC6A_Trs33"/>
    <property type="match status" value="1"/>
</dbReference>
<comment type="similarity">
    <text evidence="1">Belongs to the TRAPP small subunits family. BET3 subfamily.</text>
</comment>
<feature type="region of interest" description="Disordered" evidence="2">
    <location>
        <begin position="1"/>
        <end position="28"/>
    </location>
</feature>
<dbReference type="STRING" id="1890364.A0A2P6N984"/>
<organism evidence="3 4">
    <name type="scientific">Planoprotostelium fungivorum</name>
    <dbReference type="NCBI Taxonomy" id="1890364"/>
    <lineage>
        <taxon>Eukaryota</taxon>
        <taxon>Amoebozoa</taxon>
        <taxon>Evosea</taxon>
        <taxon>Variosea</taxon>
        <taxon>Cavosteliida</taxon>
        <taxon>Cavosteliaceae</taxon>
        <taxon>Planoprotostelium</taxon>
    </lineage>
</organism>
<protein>
    <submittedName>
        <fullName evidence="3">Uncharacterized protein</fullName>
    </submittedName>
</protein>
<dbReference type="SUPFAM" id="SSF111126">
    <property type="entry name" value="Ligand-binding domain in the NO signalling and Golgi transport"/>
    <property type="match status" value="1"/>
</dbReference>
<dbReference type="PANTHER" id="PTHR12817:SF0">
    <property type="entry name" value="GEO08327P1"/>
    <property type="match status" value="1"/>
</dbReference>
<dbReference type="InterPro" id="IPR007194">
    <property type="entry name" value="TRAPP_component"/>
</dbReference>
<name>A0A2P6N984_9EUKA</name>
<dbReference type="InParanoid" id="A0A2P6N984"/>
<dbReference type="Pfam" id="PF04051">
    <property type="entry name" value="TRAPP"/>
    <property type="match status" value="1"/>
</dbReference>
<proteinExistence type="inferred from homology"/>
<evidence type="ECO:0000313" key="3">
    <source>
        <dbReference type="EMBL" id="PRP80516.1"/>
    </source>
</evidence>
<comment type="caution">
    <text evidence="3">The sequence shown here is derived from an EMBL/GenBank/DDBJ whole genome shotgun (WGS) entry which is preliminary data.</text>
</comment>
<dbReference type="GO" id="GO:0005802">
    <property type="term" value="C:trans-Golgi network"/>
    <property type="evidence" value="ECO:0007669"/>
    <property type="project" value="TreeGrafter"/>
</dbReference>
<evidence type="ECO:0000313" key="4">
    <source>
        <dbReference type="Proteomes" id="UP000241769"/>
    </source>
</evidence>
<dbReference type="GO" id="GO:0030008">
    <property type="term" value="C:TRAPP complex"/>
    <property type="evidence" value="ECO:0007669"/>
    <property type="project" value="TreeGrafter"/>
</dbReference>
<evidence type="ECO:0000256" key="2">
    <source>
        <dbReference type="SAM" id="MobiDB-lite"/>
    </source>
</evidence>
<dbReference type="PANTHER" id="PTHR12817">
    <property type="entry name" value="TRAFFICKING PROTEIN PARTICLE COMPLEX SUBUNIT 6B"/>
    <property type="match status" value="1"/>
</dbReference>
<gene>
    <name evidence="3" type="ORF">PROFUN_11829</name>
</gene>
<dbReference type="InterPro" id="IPR024096">
    <property type="entry name" value="NO_sig/Golgi_transp_ligand-bd"/>
</dbReference>
<dbReference type="InterPro" id="IPR037992">
    <property type="entry name" value="TRAPPC6/Trs33"/>
</dbReference>
<reference evidence="3 4" key="1">
    <citation type="journal article" date="2018" name="Genome Biol. Evol.">
        <title>Multiple Roots of Fruiting Body Formation in Amoebozoa.</title>
        <authorList>
            <person name="Hillmann F."/>
            <person name="Forbes G."/>
            <person name="Novohradska S."/>
            <person name="Ferling I."/>
            <person name="Riege K."/>
            <person name="Groth M."/>
            <person name="Westermann M."/>
            <person name="Marz M."/>
            <person name="Spaller T."/>
            <person name="Winckler T."/>
            <person name="Schaap P."/>
            <person name="Glockner G."/>
        </authorList>
    </citation>
    <scope>NUCLEOTIDE SEQUENCE [LARGE SCALE GENOMIC DNA]</scope>
    <source>
        <strain evidence="3 4">Jena</strain>
    </source>
</reference>
<dbReference type="GO" id="GO:0005801">
    <property type="term" value="C:cis-Golgi network"/>
    <property type="evidence" value="ECO:0007669"/>
    <property type="project" value="TreeGrafter"/>
</dbReference>
<dbReference type="AlphaFoldDB" id="A0A2P6N984"/>
<dbReference type="Proteomes" id="UP000241769">
    <property type="component" value="Unassembled WGS sequence"/>
</dbReference>
<dbReference type="OrthoDB" id="941624at2759"/>
<keyword evidence="4" id="KW-1185">Reference proteome</keyword>
<dbReference type="EMBL" id="MDYQ01000146">
    <property type="protein sequence ID" value="PRP80516.1"/>
    <property type="molecule type" value="Genomic_DNA"/>
</dbReference>